<evidence type="ECO:0000256" key="3">
    <source>
        <dbReference type="ARBA" id="ARBA00022837"/>
    </source>
</evidence>
<dbReference type="GO" id="GO:0030246">
    <property type="term" value="F:carbohydrate binding"/>
    <property type="evidence" value="ECO:0007669"/>
    <property type="project" value="InterPro"/>
</dbReference>
<dbReference type="InterPro" id="IPR041371">
    <property type="entry name" value="GH92_N"/>
</dbReference>
<evidence type="ECO:0000259" key="4">
    <source>
        <dbReference type="Pfam" id="PF07971"/>
    </source>
</evidence>
<evidence type="ECO:0000256" key="1">
    <source>
        <dbReference type="ARBA" id="ARBA00001913"/>
    </source>
</evidence>
<dbReference type="OrthoDB" id="9804511at2"/>
<dbReference type="Proteomes" id="UP000179797">
    <property type="component" value="Unassembled WGS sequence"/>
</dbReference>
<dbReference type="Gene3D" id="3.30.2080.10">
    <property type="entry name" value="GH92 mannosidase domain"/>
    <property type="match status" value="1"/>
</dbReference>
<accession>A0A1S1YW32</accession>
<keyword evidence="3" id="KW-0106">Calcium</keyword>
<dbReference type="Gene3D" id="1.20.1050.60">
    <property type="entry name" value="alpha-1,2-mannosidase"/>
    <property type="match status" value="1"/>
</dbReference>
<dbReference type="STRING" id="915059.NH26_00935"/>
<dbReference type="Pfam" id="PF17678">
    <property type="entry name" value="Glyco_hydro_92N"/>
    <property type="match status" value="1"/>
</dbReference>
<dbReference type="SUPFAM" id="SSF48208">
    <property type="entry name" value="Six-hairpin glycosidases"/>
    <property type="match status" value="1"/>
</dbReference>
<name>A0A1S1YW32_FLAPC</name>
<dbReference type="PANTHER" id="PTHR12143">
    <property type="entry name" value="PEPTIDE N-GLYCANASE PNGASE -RELATED"/>
    <property type="match status" value="1"/>
</dbReference>
<evidence type="ECO:0000259" key="5">
    <source>
        <dbReference type="Pfam" id="PF17678"/>
    </source>
</evidence>
<dbReference type="GO" id="GO:0006516">
    <property type="term" value="P:glycoprotein catabolic process"/>
    <property type="evidence" value="ECO:0007669"/>
    <property type="project" value="TreeGrafter"/>
</dbReference>
<dbReference type="GO" id="GO:0005975">
    <property type="term" value="P:carbohydrate metabolic process"/>
    <property type="evidence" value="ECO:0007669"/>
    <property type="project" value="InterPro"/>
</dbReference>
<dbReference type="Gene3D" id="2.70.98.10">
    <property type="match status" value="1"/>
</dbReference>
<dbReference type="PANTHER" id="PTHR12143:SF39">
    <property type="entry name" value="SECRETED PROTEIN"/>
    <property type="match status" value="1"/>
</dbReference>
<feature type="domain" description="Glycosyl hydrolase family 92" evidence="4">
    <location>
        <begin position="255"/>
        <end position="718"/>
    </location>
</feature>
<dbReference type="InterPro" id="IPR014718">
    <property type="entry name" value="GH-type_carb-bd"/>
</dbReference>
<sequence>MSCSTSTQEESTQSRDLHLVDYVNPFIGTGEHGHTFPGATLPYGGVQCSPVNGVSGWDWVSGYHISDSLVVGFGHQHLSGTGIGDLNDIIIIPTASKKRLNAKEQDRTKLSYTEKYTHDTEVAQPGYYAVTLENSGIRAEMTTGLHTGFHRWTYPATATLPSMIVNLGFAVNWDGVTKTQLKKVDDFTVEGYRFSAGWAPDQRVYFQMRFSQKIKDISIQKSGARLVSQVSFEKTDGQNQITAAVGISSASPQGAALAVKEEGQAFDFETKRIAASQIWEDALEQIKITTKDEKAREIFYTALYHSKIAPVTHSDIEGNYWSADQKVEKAEGYTYYSTFSLWDTFRAVHPLSTIIESEKRNADFINTMLEHFDATGTLPIWVLAGQENNCMTGYHSMPILADAVLKDIEGIDANKVLRAMKVTSMQDQRDLKAYKEYGFIPFDKGEESVTKTLEYAYDDWCIAQVAKKVGDEKAYKLYMKRSEGYKPLFDKETQFMRGFNTKGEFRTPFDPAEANHRENTDYTEGNAYQHSWFVLQDVQGLIDLFPSKEAFGAKLDELFTASSELKGENVSPDITGLIGQYAHGNEPSHHIAYLYNYAGTPWKTQEKVREIMDTQYDNTPEGIAGNEDCGQISAWYVFSALGFYPVNPAQGVYVIGSPLFDEAQIETSNGTTFTVKANNVSKENIYIESIQLNGKKLDRLYINHKEIMDGGTLELVMSNTPNKTLGVNTPPPSNKL</sequence>
<dbReference type="GO" id="GO:0005829">
    <property type="term" value="C:cytosol"/>
    <property type="evidence" value="ECO:0007669"/>
    <property type="project" value="TreeGrafter"/>
</dbReference>
<dbReference type="EMBL" id="JRYR02000001">
    <property type="protein sequence ID" value="OHX65015.1"/>
    <property type="molecule type" value="Genomic_DNA"/>
</dbReference>
<comment type="cofactor">
    <cofactor evidence="1">
        <name>Ca(2+)</name>
        <dbReference type="ChEBI" id="CHEBI:29108"/>
    </cofactor>
</comment>
<dbReference type="GO" id="GO:0000224">
    <property type="term" value="F:peptide-N4-(N-acetyl-beta-glucosaminyl)asparagine amidase activity"/>
    <property type="evidence" value="ECO:0007669"/>
    <property type="project" value="TreeGrafter"/>
</dbReference>
<dbReference type="AlphaFoldDB" id="A0A1S1YW32"/>
<dbReference type="NCBIfam" id="TIGR01180">
    <property type="entry name" value="aman2_put"/>
    <property type="match status" value="1"/>
</dbReference>
<comment type="subunit">
    <text evidence="2">Monomer.</text>
</comment>
<comment type="caution">
    <text evidence="6">The sequence shown here is derived from an EMBL/GenBank/DDBJ whole genome shotgun (WGS) entry which is preliminary data.</text>
</comment>
<dbReference type="InterPro" id="IPR050883">
    <property type="entry name" value="PNGase"/>
</dbReference>
<evidence type="ECO:0000256" key="2">
    <source>
        <dbReference type="ARBA" id="ARBA00011245"/>
    </source>
</evidence>
<protein>
    <submittedName>
        <fullName evidence="6">Alpha-mannosidase</fullName>
    </submittedName>
</protein>
<reference evidence="6 7" key="1">
    <citation type="journal article" date="2012" name="Int. J. Syst. Evol. Microbiol.">
        <title>Flammeovirga pacifica sp. nov., isolated from deep-sea sediment.</title>
        <authorList>
            <person name="Xu H."/>
            <person name="Fu Y."/>
            <person name="Yang N."/>
            <person name="Ding Z."/>
            <person name="Lai Q."/>
            <person name="Zeng R."/>
        </authorList>
    </citation>
    <scope>NUCLEOTIDE SEQUENCE [LARGE SCALE GENOMIC DNA]</scope>
    <source>
        <strain evidence="7">DSM 24597 / LMG 26175 / WPAGA1</strain>
    </source>
</reference>
<keyword evidence="7" id="KW-1185">Reference proteome</keyword>
<dbReference type="InterPro" id="IPR008928">
    <property type="entry name" value="6-hairpin_glycosidase_sf"/>
</dbReference>
<dbReference type="Pfam" id="PF07971">
    <property type="entry name" value="Glyco_hydro_92"/>
    <property type="match status" value="1"/>
</dbReference>
<proteinExistence type="predicted"/>
<dbReference type="InterPro" id="IPR005887">
    <property type="entry name" value="GH92_a_mannosidase_put"/>
</dbReference>
<evidence type="ECO:0000313" key="7">
    <source>
        <dbReference type="Proteomes" id="UP000179797"/>
    </source>
</evidence>
<feature type="domain" description="Glycosyl hydrolase family 92 N-terminal" evidence="5">
    <location>
        <begin position="22"/>
        <end position="248"/>
    </location>
</feature>
<dbReference type="Gene3D" id="1.20.1610.10">
    <property type="entry name" value="alpha-1,2-mannosidases domains"/>
    <property type="match status" value="1"/>
</dbReference>
<dbReference type="InterPro" id="IPR012939">
    <property type="entry name" value="Glyco_hydro_92"/>
</dbReference>
<organism evidence="6 7">
    <name type="scientific">Flammeovirga pacifica</name>
    <dbReference type="NCBI Taxonomy" id="915059"/>
    <lineage>
        <taxon>Bacteria</taxon>
        <taxon>Pseudomonadati</taxon>
        <taxon>Bacteroidota</taxon>
        <taxon>Cytophagia</taxon>
        <taxon>Cytophagales</taxon>
        <taxon>Flammeovirgaceae</taxon>
        <taxon>Flammeovirga</taxon>
    </lineage>
</organism>
<dbReference type="FunFam" id="3.30.2080.10:FF:000001">
    <property type="entry name" value="Alpha-1,2-mannosidase subfamily"/>
    <property type="match status" value="1"/>
</dbReference>
<evidence type="ECO:0000313" key="6">
    <source>
        <dbReference type="EMBL" id="OHX65015.1"/>
    </source>
</evidence>
<gene>
    <name evidence="6" type="ORF">NH26_00935</name>
</gene>